<dbReference type="Pfam" id="PF02518">
    <property type="entry name" value="HATPase_c"/>
    <property type="match status" value="1"/>
</dbReference>
<keyword evidence="9" id="KW-1133">Transmembrane helix</keyword>
<evidence type="ECO:0000313" key="14">
    <source>
        <dbReference type="Proteomes" id="UP000256329"/>
    </source>
</evidence>
<dbReference type="Gene3D" id="6.10.340.10">
    <property type="match status" value="1"/>
</dbReference>
<comment type="catalytic activity">
    <reaction evidence="1">
        <text>ATP + protein L-histidine = ADP + protein N-phospho-L-histidine.</text>
        <dbReference type="EC" id="2.7.13.3"/>
    </reaction>
</comment>
<comment type="caution">
    <text evidence="13">The sequence shown here is derived from an EMBL/GenBank/DDBJ whole genome shotgun (WGS) entry which is preliminary data.</text>
</comment>
<dbReference type="Gene3D" id="1.10.287.130">
    <property type="match status" value="1"/>
</dbReference>
<evidence type="ECO:0000259" key="10">
    <source>
        <dbReference type="PROSITE" id="PS50109"/>
    </source>
</evidence>
<dbReference type="NCBIfam" id="NF008468">
    <property type="entry name" value="PRK11360.1"/>
    <property type="match status" value="1"/>
</dbReference>
<evidence type="ECO:0000256" key="9">
    <source>
        <dbReference type="SAM" id="Phobius"/>
    </source>
</evidence>
<evidence type="ECO:0000256" key="5">
    <source>
        <dbReference type="ARBA" id="ARBA00022741"/>
    </source>
</evidence>
<dbReference type="CDD" id="cd00130">
    <property type="entry name" value="PAS"/>
    <property type="match status" value="1"/>
</dbReference>
<gene>
    <name evidence="13" type="ORF">DXX99_03180</name>
</gene>
<dbReference type="Proteomes" id="UP000256329">
    <property type="component" value="Unassembled WGS sequence"/>
</dbReference>
<dbReference type="EC" id="2.7.13.3" evidence="2"/>
<keyword evidence="5" id="KW-0547">Nucleotide-binding</keyword>
<dbReference type="SUPFAM" id="SSF47384">
    <property type="entry name" value="Homodimeric domain of signal transducing histidine kinase"/>
    <property type="match status" value="1"/>
</dbReference>
<evidence type="ECO:0000256" key="4">
    <source>
        <dbReference type="ARBA" id="ARBA00022679"/>
    </source>
</evidence>
<dbReference type="SUPFAM" id="SSF55785">
    <property type="entry name" value="PYP-like sensor domain (PAS domain)"/>
    <property type="match status" value="1"/>
</dbReference>
<dbReference type="PROSITE" id="PS50109">
    <property type="entry name" value="HIS_KIN"/>
    <property type="match status" value="1"/>
</dbReference>
<proteinExistence type="predicted"/>
<dbReference type="InterPro" id="IPR036097">
    <property type="entry name" value="HisK_dim/P_sf"/>
</dbReference>
<keyword evidence="14" id="KW-1185">Reference proteome</keyword>
<evidence type="ECO:0000313" key="13">
    <source>
        <dbReference type="EMBL" id="RDV84321.1"/>
    </source>
</evidence>
<keyword evidence="7" id="KW-0067">ATP-binding</keyword>
<dbReference type="CDD" id="cd00082">
    <property type="entry name" value="HisKA"/>
    <property type="match status" value="1"/>
</dbReference>
<dbReference type="GO" id="GO:0000155">
    <property type="term" value="F:phosphorelay sensor kinase activity"/>
    <property type="evidence" value="ECO:0007669"/>
    <property type="project" value="InterPro"/>
</dbReference>
<keyword evidence="9" id="KW-0472">Membrane</keyword>
<dbReference type="PANTHER" id="PTHR43065">
    <property type="entry name" value="SENSOR HISTIDINE KINASE"/>
    <property type="match status" value="1"/>
</dbReference>
<keyword evidence="6 13" id="KW-0418">Kinase</keyword>
<reference evidence="13 14" key="1">
    <citation type="submission" date="2018-08" db="EMBL/GenBank/DDBJ databases">
        <title>Form III RuBisCO-mediated autotrophy in Thermodesulfobium bacteria.</title>
        <authorList>
            <person name="Toshchakov S.V."/>
            <person name="Kublanov I.V."/>
            <person name="Frolov E."/>
            <person name="Bonch-Osmolovskaya E.A."/>
            <person name="Tourova T.P."/>
            <person name="Chernych N.A."/>
            <person name="Lebedinsky A.V."/>
        </authorList>
    </citation>
    <scope>NUCLEOTIDE SEQUENCE [LARGE SCALE GENOMIC DNA]</scope>
    <source>
        <strain evidence="13 14">SR</strain>
    </source>
</reference>
<dbReference type="Gene3D" id="3.30.565.10">
    <property type="entry name" value="Histidine kinase-like ATPase, C-terminal domain"/>
    <property type="match status" value="1"/>
</dbReference>
<evidence type="ECO:0000256" key="3">
    <source>
        <dbReference type="ARBA" id="ARBA00022553"/>
    </source>
</evidence>
<name>A0A3D8P7E4_9THEO</name>
<evidence type="ECO:0000256" key="2">
    <source>
        <dbReference type="ARBA" id="ARBA00012438"/>
    </source>
</evidence>
<keyword evidence="8" id="KW-0902">Two-component regulatory system</keyword>
<evidence type="ECO:0000259" key="11">
    <source>
        <dbReference type="PROSITE" id="PS50112"/>
    </source>
</evidence>
<keyword evidence="9" id="KW-0812">Transmembrane</keyword>
<dbReference type="SMART" id="SM00387">
    <property type="entry name" value="HATPase_c"/>
    <property type="match status" value="1"/>
</dbReference>
<keyword evidence="4 13" id="KW-0808">Transferase</keyword>
<accession>A0A3D8P7E4</accession>
<sequence>MIAHATCDCYVCLMKQFCLLADNNAFKVIREESTKGKRNQEQEEMRLFMRFWNRKLGFGKQLFLFTFVLLALPSFLTFYMLHVMQRAEQGMIEGDKAKLERAMALLDHRFHGTFEDILKEHNVPPDARTRDKVRVLNEALKPIIDSVAVEYPGVEFGFYSKDLDVILNGRTETYGENFSTRRKADIERTITTRSPVATVVGPSGTGLIETYRPLVRNGEVIGAVVAQENAKDVYQRLARVRREAYLTIAAGIVIGVGGFFFLLNRFLEIISRVKEGLSHLETDLSYRLPPAFGELGEIAAAINHLANCLAEVKSFNELILDNVEAGVIALDTEGKVVLVNPAAARTLGVNAKEMVGRPVAEVFPPGPLREVLERAWQRGETVRELSLKHPVGEGERDLIVGTNFLSGPQGNPVGVLLTFRDVTERRRLEERVQRQERLAALGKFVAGVAHEIRNPLTTISGYIQMWQRYGKPTPHSLPLVAQEVRRLNAIVDKLLFFARPAEMKLKPHDLNQLVVQVLQFIGHAQDNKVKVEISLSPELPKVFLDPEQMRQVLMNIIYNSYQAMPNGGLLSVSTELTSDGKYAVVTVSDTGCGIPPENLPRIFDPFFTTKARGSGLGLALAHEVVTAHGGHIEVESKVGVGTTMRVYLPVGEKEVLVDGPAAGGR</sequence>
<dbReference type="InterPro" id="IPR003594">
    <property type="entry name" value="HATPase_dom"/>
</dbReference>
<dbReference type="NCBIfam" id="TIGR00229">
    <property type="entry name" value="sensory_box"/>
    <property type="match status" value="1"/>
</dbReference>
<dbReference type="InterPro" id="IPR005467">
    <property type="entry name" value="His_kinase_dom"/>
</dbReference>
<feature type="domain" description="PAC" evidence="12">
    <location>
        <begin position="381"/>
        <end position="434"/>
    </location>
</feature>
<dbReference type="Pfam" id="PF00512">
    <property type="entry name" value="HisKA"/>
    <property type="match status" value="1"/>
</dbReference>
<dbReference type="Gene3D" id="3.30.450.20">
    <property type="entry name" value="PAS domain"/>
    <property type="match status" value="1"/>
</dbReference>
<dbReference type="SMART" id="SM00388">
    <property type="entry name" value="HisKA"/>
    <property type="match status" value="1"/>
</dbReference>
<feature type="domain" description="PAS" evidence="11">
    <location>
        <begin position="312"/>
        <end position="365"/>
    </location>
</feature>
<feature type="domain" description="Histidine kinase" evidence="10">
    <location>
        <begin position="447"/>
        <end position="652"/>
    </location>
</feature>
<evidence type="ECO:0000256" key="1">
    <source>
        <dbReference type="ARBA" id="ARBA00000085"/>
    </source>
</evidence>
<evidence type="ECO:0000259" key="12">
    <source>
        <dbReference type="PROSITE" id="PS50113"/>
    </source>
</evidence>
<feature type="transmembrane region" description="Helical" evidence="9">
    <location>
        <begin position="244"/>
        <end position="263"/>
    </location>
</feature>
<dbReference type="PANTHER" id="PTHR43065:SF10">
    <property type="entry name" value="PEROXIDE STRESS-ACTIVATED HISTIDINE KINASE MAK3"/>
    <property type="match status" value="1"/>
</dbReference>
<evidence type="ECO:0000256" key="6">
    <source>
        <dbReference type="ARBA" id="ARBA00022777"/>
    </source>
</evidence>
<dbReference type="InterPro" id="IPR036890">
    <property type="entry name" value="HATPase_C_sf"/>
</dbReference>
<dbReference type="Pfam" id="PF08448">
    <property type="entry name" value="PAS_4"/>
    <property type="match status" value="1"/>
</dbReference>
<dbReference type="PROSITE" id="PS50112">
    <property type="entry name" value="PAS"/>
    <property type="match status" value="1"/>
</dbReference>
<dbReference type="EMBL" id="QSLN01000002">
    <property type="protein sequence ID" value="RDV84321.1"/>
    <property type="molecule type" value="Genomic_DNA"/>
</dbReference>
<organism evidence="13 14">
    <name type="scientific">Ammonifex thiophilus</name>
    <dbReference type="NCBI Taxonomy" id="444093"/>
    <lineage>
        <taxon>Bacteria</taxon>
        <taxon>Bacillati</taxon>
        <taxon>Bacillota</taxon>
        <taxon>Clostridia</taxon>
        <taxon>Thermoanaerobacterales</taxon>
        <taxon>Thermoanaerobacteraceae</taxon>
        <taxon>Ammonifex</taxon>
    </lineage>
</organism>
<evidence type="ECO:0000256" key="7">
    <source>
        <dbReference type="ARBA" id="ARBA00022840"/>
    </source>
</evidence>
<evidence type="ECO:0000256" key="8">
    <source>
        <dbReference type="ARBA" id="ARBA00023012"/>
    </source>
</evidence>
<protein>
    <recommendedName>
        <fullName evidence="2">histidine kinase</fullName>
        <ecNumber evidence="2">2.7.13.3</ecNumber>
    </recommendedName>
</protein>
<dbReference type="InterPro" id="IPR035965">
    <property type="entry name" value="PAS-like_dom_sf"/>
</dbReference>
<dbReference type="SUPFAM" id="SSF55874">
    <property type="entry name" value="ATPase domain of HSP90 chaperone/DNA topoisomerase II/histidine kinase"/>
    <property type="match status" value="1"/>
</dbReference>
<dbReference type="InterPro" id="IPR013656">
    <property type="entry name" value="PAS_4"/>
</dbReference>
<dbReference type="GO" id="GO:0005524">
    <property type="term" value="F:ATP binding"/>
    <property type="evidence" value="ECO:0007669"/>
    <property type="project" value="UniProtKB-KW"/>
</dbReference>
<dbReference type="PRINTS" id="PR00344">
    <property type="entry name" value="BCTRLSENSOR"/>
</dbReference>
<keyword evidence="3" id="KW-0597">Phosphoprotein</keyword>
<dbReference type="InterPro" id="IPR000014">
    <property type="entry name" value="PAS"/>
</dbReference>
<dbReference type="InterPro" id="IPR000700">
    <property type="entry name" value="PAS-assoc_C"/>
</dbReference>
<dbReference type="InterPro" id="IPR003661">
    <property type="entry name" value="HisK_dim/P_dom"/>
</dbReference>
<dbReference type="PROSITE" id="PS50113">
    <property type="entry name" value="PAC"/>
    <property type="match status" value="1"/>
</dbReference>
<feature type="transmembrane region" description="Helical" evidence="9">
    <location>
        <begin position="62"/>
        <end position="81"/>
    </location>
</feature>
<dbReference type="SMART" id="SM00091">
    <property type="entry name" value="PAS"/>
    <property type="match status" value="1"/>
</dbReference>
<dbReference type="AlphaFoldDB" id="A0A3D8P7E4"/>
<dbReference type="InterPro" id="IPR004358">
    <property type="entry name" value="Sig_transdc_His_kin-like_C"/>
</dbReference>